<accession>A0AAD7DYD5</accession>
<dbReference type="GO" id="GO:0005506">
    <property type="term" value="F:iron ion binding"/>
    <property type="evidence" value="ECO:0007669"/>
    <property type="project" value="InterPro"/>
</dbReference>
<comment type="caution">
    <text evidence="12">The sequence shown here is derived from an EMBL/GenBank/DDBJ whole genome shotgun (WGS) entry which is preliminary data.</text>
</comment>
<feature type="chain" id="PRO_5042280052" evidence="11">
    <location>
        <begin position="17"/>
        <end position="503"/>
    </location>
</feature>
<evidence type="ECO:0000256" key="11">
    <source>
        <dbReference type="SAM" id="SignalP"/>
    </source>
</evidence>
<dbReference type="GO" id="GO:0016705">
    <property type="term" value="F:oxidoreductase activity, acting on paired donors, with incorporation or reduction of molecular oxygen"/>
    <property type="evidence" value="ECO:0007669"/>
    <property type="project" value="InterPro"/>
</dbReference>
<dbReference type="InterPro" id="IPR017972">
    <property type="entry name" value="Cyt_P450_CS"/>
</dbReference>
<keyword evidence="8 10" id="KW-0503">Monooxygenase</keyword>
<dbReference type="InterPro" id="IPR001128">
    <property type="entry name" value="Cyt_P450"/>
</dbReference>
<evidence type="ECO:0000256" key="10">
    <source>
        <dbReference type="RuleBase" id="RU000461"/>
    </source>
</evidence>
<keyword evidence="11" id="KW-0732">Signal</keyword>
<evidence type="ECO:0000256" key="8">
    <source>
        <dbReference type="ARBA" id="ARBA00023033"/>
    </source>
</evidence>
<dbReference type="Pfam" id="PF00067">
    <property type="entry name" value="p450"/>
    <property type="match status" value="1"/>
</dbReference>
<proteinExistence type="inferred from homology"/>
<protein>
    <submittedName>
        <fullName evidence="12">Cytochrome P450</fullName>
    </submittedName>
</protein>
<dbReference type="AlphaFoldDB" id="A0AAD7DYD5"/>
<evidence type="ECO:0000256" key="2">
    <source>
        <dbReference type="ARBA" id="ARBA00005179"/>
    </source>
</evidence>
<dbReference type="GO" id="GO:0004497">
    <property type="term" value="F:monooxygenase activity"/>
    <property type="evidence" value="ECO:0007669"/>
    <property type="project" value="UniProtKB-KW"/>
</dbReference>
<comment type="pathway">
    <text evidence="2">Secondary metabolite biosynthesis.</text>
</comment>
<feature type="signal peptide" evidence="11">
    <location>
        <begin position="1"/>
        <end position="16"/>
    </location>
</feature>
<keyword evidence="7 9" id="KW-0408">Iron</keyword>
<evidence type="ECO:0000256" key="6">
    <source>
        <dbReference type="ARBA" id="ARBA00023002"/>
    </source>
</evidence>
<dbReference type="InterPro" id="IPR002401">
    <property type="entry name" value="Cyt_P450_E_grp-I"/>
</dbReference>
<feature type="binding site" description="axial binding residue" evidence="9">
    <location>
        <position position="435"/>
    </location>
    <ligand>
        <name>heme</name>
        <dbReference type="ChEBI" id="CHEBI:30413"/>
    </ligand>
    <ligandPart>
        <name>Fe</name>
        <dbReference type="ChEBI" id="CHEBI:18248"/>
    </ligandPart>
</feature>
<name>A0AAD7DYD5_MYCRO</name>
<dbReference type="InterPro" id="IPR050364">
    <property type="entry name" value="Cytochrome_P450_fung"/>
</dbReference>
<dbReference type="InterPro" id="IPR036396">
    <property type="entry name" value="Cyt_P450_sf"/>
</dbReference>
<dbReference type="EMBL" id="JARKIE010000016">
    <property type="protein sequence ID" value="KAJ7701782.1"/>
    <property type="molecule type" value="Genomic_DNA"/>
</dbReference>
<evidence type="ECO:0000256" key="7">
    <source>
        <dbReference type="ARBA" id="ARBA00023004"/>
    </source>
</evidence>
<evidence type="ECO:0000256" key="9">
    <source>
        <dbReference type="PIRSR" id="PIRSR602401-1"/>
    </source>
</evidence>
<dbReference type="PRINTS" id="PR00385">
    <property type="entry name" value="P450"/>
</dbReference>
<dbReference type="Gene3D" id="1.10.630.10">
    <property type="entry name" value="Cytochrome P450"/>
    <property type="match status" value="1"/>
</dbReference>
<dbReference type="GO" id="GO:0020037">
    <property type="term" value="F:heme binding"/>
    <property type="evidence" value="ECO:0007669"/>
    <property type="project" value="InterPro"/>
</dbReference>
<evidence type="ECO:0000313" key="13">
    <source>
        <dbReference type="Proteomes" id="UP001221757"/>
    </source>
</evidence>
<organism evidence="12 13">
    <name type="scientific">Mycena rosella</name>
    <name type="common">Pink bonnet</name>
    <name type="synonym">Agaricus rosellus</name>
    <dbReference type="NCBI Taxonomy" id="1033263"/>
    <lineage>
        <taxon>Eukaryota</taxon>
        <taxon>Fungi</taxon>
        <taxon>Dikarya</taxon>
        <taxon>Basidiomycota</taxon>
        <taxon>Agaricomycotina</taxon>
        <taxon>Agaricomycetes</taxon>
        <taxon>Agaricomycetidae</taxon>
        <taxon>Agaricales</taxon>
        <taxon>Marasmiineae</taxon>
        <taxon>Mycenaceae</taxon>
        <taxon>Mycena</taxon>
    </lineage>
</organism>
<keyword evidence="4 9" id="KW-0349">Heme</keyword>
<dbReference type="PROSITE" id="PS00086">
    <property type="entry name" value="CYTOCHROME_P450"/>
    <property type="match status" value="1"/>
</dbReference>
<evidence type="ECO:0000256" key="1">
    <source>
        <dbReference type="ARBA" id="ARBA00001971"/>
    </source>
</evidence>
<reference evidence="12" key="1">
    <citation type="submission" date="2023-03" db="EMBL/GenBank/DDBJ databases">
        <title>Massive genome expansion in bonnet fungi (Mycena s.s.) driven by repeated elements and novel gene families across ecological guilds.</title>
        <authorList>
            <consortium name="Lawrence Berkeley National Laboratory"/>
            <person name="Harder C.B."/>
            <person name="Miyauchi S."/>
            <person name="Viragh M."/>
            <person name="Kuo A."/>
            <person name="Thoen E."/>
            <person name="Andreopoulos B."/>
            <person name="Lu D."/>
            <person name="Skrede I."/>
            <person name="Drula E."/>
            <person name="Henrissat B."/>
            <person name="Morin E."/>
            <person name="Kohler A."/>
            <person name="Barry K."/>
            <person name="LaButti K."/>
            <person name="Morin E."/>
            <person name="Salamov A."/>
            <person name="Lipzen A."/>
            <person name="Mereny Z."/>
            <person name="Hegedus B."/>
            <person name="Baldrian P."/>
            <person name="Stursova M."/>
            <person name="Weitz H."/>
            <person name="Taylor A."/>
            <person name="Grigoriev I.V."/>
            <person name="Nagy L.G."/>
            <person name="Martin F."/>
            <person name="Kauserud H."/>
        </authorList>
    </citation>
    <scope>NUCLEOTIDE SEQUENCE</scope>
    <source>
        <strain evidence="12">CBHHK067</strain>
    </source>
</reference>
<gene>
    <name evidence="12" type="ORF">B0H17DRAFT_1044664</name>
</gene>
<dbReference type="CDD" id="cd11065">
    <property type="entry name" value="CYP64-like"/>
    <property type="match status" value="1"/>
</dbReference>
<dbReference type="PRINTS" id="PR00463">
    <property type="entry name" value="EP450I"/>
</dbReference>
<evidence type="ECO:0000256" key="4">
    <source>
        <dbReference type="ARBA" id="ARBA00022617"/>
    </source>
</evidence>
<keyword evidence="13" id="KW-1185">Reference proteome</keyword>
<evidence type="ECO:0000256" key="3">
    <source>
        <dbReference type="ARBA" id="ARBA00010617"/>
    </source>
</evidence>
<comment type="cofactor">
    <cofactor evidence="1 9">
        <name>heme</name>
        <dbReference type="ChEBI" id="CHEBI:30413"/>
    </cofactor>
</comment>
<evidence type="ECO:0000313" key="12">
    <source>
        <dbReference type="EMBL" id="KAJ7701782.1"/>
    </source>
</evidence>
<dbReference type="SUPFAM" id="SSF48264">
    <property type="entry name" value="Cytochrome P450"/>
    <property type="match status" value="1"/>
</dbReference>
<evidence type="ECO:0000256" key="5">
    <source>
        <dbReference type="ARBA" id="ARBA00022723"/>
    </source>
</evidence>
<dbReference type="PANTHER" id="PTHR46300">
    <property type="entry name" value="P450, PUTATIVE (EUROFUNG)-RELATED-RELATED"/>
    <property type="match status" value="1"/>
</dbReference>
<dbReference type="Proteomes" id="UP001221757">
    <property type="component" value="Unassembled WGS sequence"/>
</dbReference>
<sequence>MRNHSILGLLAAAVLSAELLRRLLHAKRLPLPPGPPPRLLTGNVHQLPESEPWLRYAEWAKEYGPIVTLRLFHKTHMILNSGKAAMALLDARSGIYSDRPESWMLGHLAGRKQTMFALSSADARFPTYRRMLHAGLGRQATGAYQPTMERQLKVLMRGLGERPEAFAVLIKTYVASIALKISYGYDVSTDHDYFVNLIEEGGRVIDSLIQPFYFVEVFPLLRFTPSCFPLAFFKHALAKSRPVIDAIDVVPFDWAKTQIESGRYAESFFSRYFSPEDGHIPDAEERDILKWTASSIYSGGAHTTTAAITSFFLLMSLHPAVQARAQAEVEAVVGRGRLAAAEDQKALPYVTAVLKEVLRWAPIAPLGLRHRVTKDDVYDGYLIPEGTTVIANIWAITHDTELYPDPSVFDPARHLGDNPQPNPLNFVFGFGRRVCPGAALAEQSLFLAMANILAAFNISRARDAEGSEIEPSVEWRTGTVTCATNFGCRIVPRFPDMLESLAV</sequence>
<dbReference type="PANTHER" id="PTHR46300:SF7">
    <property type="entry name" value="P450, PUTATIVE (EUROFUNG)-RELATED"/>
    <property type="match status" value="1"/>
</dbReference>
<keyword evidence="5 9" id="KW-0479">Metal-binding</keyword>
<comment type="similarity">
    <text evidence="3 10">Belongs to the cytochrome P450 family.</text>
</comment>
<keyword evidence="6 10" id="KW-0560">Oxidoreductase</keyword>